<dbReference type="SUPFAM" id="SSF46626">
    <property type="entry name" value="Cytochrome c"/>
    <property type="match status" value="1"/>
</dbReference>
<evidence type="ECO:0000313" key="7">
    <source>
        <dbReference type="Proteomes" id="UP000248330"/>
    </source>
</evidence>
<sequence length="236" mass="25165">MRSARGWAVLLLAAVLIACSGYDGRPQGEIGATPSPAPQADAGPIDLGRGEALYQDLCAHCHGPEAEGGRGWPSLRDASCQSCGEYTDLWQTIEATMPWRAANQCGRRCARDIAAWIVNDLSTTPSCTINFEYAQIAMQDFRATVRIANRRGLDVESWTLAWTPDAGQRITAVEGGDIEPRATDLLLTPAAAHARIADGGEVQIVLEGTHEGVNTVPEDLRLEAPPCFAAAPAAGW</sequence>
<dbReference type="PROSITE" id="PS51257">
    <property type="entry name" value="PROKAR_LIPOPROTEIN"/>
    <property type="match status" value="1"/>
</dbReference>
<dbReference type="PROSITE" id="PS51007">
    <property type="entry name" value="CYTC"/>
    <property type="match status" value="1"/>
</dbReference>
<organism evidence="6 7">
    <name type="scientific">Sinimarinibacterium flocculans</name>
    <dbReference type="NCBI Taxonomy" id="985250"/>
    <lineage>
        <taxon>Bacteria</taxon>
        <taxon>Pseudomonadati</taxon>
        <taxon>Pseudomonadota</taxon>
        <taxon>Gammaproteobacteria</taxon>
        <taxon>Nevskiales</taxon>
        <taxon>Nevskiaceae</taxon>
        <taxon>Sinimarinibacterium</taxon>
    </lineage>
</organism>
<dbReference type="Pfam" id="PF13442">
    <property type="entry name" value="Cytochrome_CBB3"/>
    <property type="match status" value="1"/>
</dbReference>
<dbReference type="InterPro" id="IPR001919">
    <property type="entry name" value="CBD2"/>
</dbReference>
<dbReference type="Proteomes" id="UP000248330">
    <property type="component" value="Unassembled WGS sequence"/>
</dbReference>
<evidence type="ECO:0000256" key="3">
    <source>
        <dbReference type="ARBA" id="ARBA00023004"/>
    </source>
</evidence>
<dbReference type="OrthoDB" id="9811281at2"/>
<dbReference type="Gene3D" id="2.60.40.290">
    <property type="match status" value="1"/>
</dbReference>
<evidence type="ECO:0000259" key="5">
    <source>
        <dbReference type="PROSITE" id="PS51007"/>
    </source>
</evidence>
<dbReference type="GO" id="GO:0004553">
    <property type="term" value="F:hydrolase activity, hydrolyzing O-glycosyl compounds"/>
    <property type="evidence" value="ECO:0007669"/>
    <property type="project" value="InterPro"/>
</dbReference>
<dbReference type="GO" id="GO:0005975">
    <property type="term" value="P:carbohydrate metabolic process"/>
    <property type="evidence" value="ECO:0007669"/>
    <property type="project" value="InterPro"/>
</dbReference>
<keyword evidence="2 4" id="KW-0479">Metal-binding</keyword>
<keyword evidence="1 4" id="KW-0349">Heme</keyword>
<reference evidence="6 7" key="1">
    <citation type="submission" date="2018-04" db="EMBL/GenBank/DDBJ databases">
        <title>Genomic Encyclopedia of Type Strains, Phase IV (KMG-IV): sequencing the most valuable type-strain genomes for metagenomic binning, comparative biology and taxonomic classification.</title>
        <authorList>
            <person name="Goeker M."/>
        </authorList>
    </citation>
    <scope>NUCLEOTIDE SEQUENCE [LARGE SCALE GENOMIC DNA]</scope>
    <source>
        <strain evidence="6 7">DSM 104150</strain>
    </source>
</reference>
<evidence type="ECO:0000256" key="1">
    <source>
        <dbReference type="ARBA" id="ARBA00022617"/>
    </source>
</evidence>
<dbReference type="GO" id="GO:0009055">
    <property type="term" value="F:electron transfer activity"/>
    <property type="evidence" value="ECO:0007669"/>
    <property type="project" value="InterPro"/>
</dbReference>
<proteinExistence type="predicted"/>
<dbReference type="EMBL" id="QICN01000006">
    <property type="protein sequence ID" value="PXV67129.1"/>
    <property type="molecule type" value="Genomic_DNA"/>
</dbReference>
<evidence type="ECO:0000313" key="6">
    <source>
        <dbReference type="EMBL" id="PXV67129.1"/>
    </source>
</evidence>
<dbReference type="GO" id="GO:0046872">
    <property type="term" value="F:metal ion binding"/>
    <property type="evidence" value="ECO:0007669"/>
    <property type="project" value="UniProtKB-KW"/>
</dbReference>
<evidence type="ECO:0000256" key="2">
    <source>
        <dbReference type="ARBA" id="ARBA00022723"/>
    </source>
</evidence>
<dbReference type="AlphaFoldDB" id="A0A318EFZ5"/>
<dbReference type="GO" id="GO:0020037">
    <property type="term" value="F:heme binding"/>
    <property type="evidence" value="ECO:0007669"/>
    <property type="project" value="InterPro"/>
</dbReference>
<dbReference type="InterPro" id="IPR036909">
    <property type="entry name" value="Cyt_c-like_dom_sf"/>
</dbReference>
<keyword evidence="3 4" id="KW-0408">Iron</keyword>
<feature type="domain" description="Cytochrome c" evidence="5">
    <location>
        <begin position="45"/>
        <end position="121"/>
    </location>
</feature>
<dbReference type="RefSeq" id="WP_146216585.1">
    <property type="nucleotide sequence ID" value="NZ_CAKZQT010000001.1"/>
</dbReference>
<protein>
    <submittedName>
        <fullName evidence="6">Cbb3-type cytochrome c oxidase subunit III</fullName>
    </submittedName>
</protein>
<evidence type="ECO:0000256" key="4">
    <source>
        <dbReference type="PROSITE-ProRule" id="PRU00433"/>
    </source>
</evidence>
<dbReference type="InterPro" id="IPR009056">
    <property type="entry name" value="Cyt_c-like_dom"/>
</dbReference>
<dbReference type="InterPro" id="IPR012291">
    <property type="entry name" value="CBM2_carb-bd_dom_sf"/>
</dbReference>
<accession>A0A318EFZ5</accession>
<dbReference type="Gene3D" id="1.10.760.10">
    <property type="entry name" value="Cytochrome c-like domain"/>
    <property type="match status" value="1"/>
</dbReference>
<comment type="caution">
    <text evidence="6">The sequence shown here is derived from an EMBL/GenBank/DDBJ whole genome shotgun (WGS) entry which is preliminary data.</text>
</comment>
<gene>
    <name evidence="6" type="ORF">C8D93_106106</name>
</gene>
<dbReference type="Pfam" id="PF00553">
    <property type="entry name" value="CBM_2"/>
    <property type="match status" value="1"/>
</dbReference>
<dbReference type="GO" id="GO:0030247">
    <property type="term" value="F:polysaccharide binding"/>
    <property type="evidence" value="ECO:0007669"/>
    <property type="project" value="InterPro"/>
</dbReference>
<keyword evidence="7" id="KW-1185">Reference proteome</keyword>
<dbReference type="InterPro" id="IPR008965">
    <property type="entry name" value="CBM2/CBM3_carb-bd_dom_sf"/>
</dbReference>
<dbReference type="SUPFAM" id="SSF49384">
    <property type="entry name" value="Carbohydrate-binding domain"/>
    <property type="match status" value="1"/>
</dbReference>
<name>A0A318EFZ5_9GAMM</name>